<keyword evidence="5" id="KW-0812">Transmembrane</keyword>
<dbReference type="Pfam" id="PF00015">
    <property type="entry name" value="MCPsignal"/>
    <property type="match status" value="1"/>
</dbReference>
<gene>
    <name evidence="7" type="ORF">I4X03_008115</name>
</gene>
<feature type="transmembrane region" description="Helical" evidence="5">
    <location>
        <begin position="12"/>
        <end position="31"/>
    </location>
</feature>
<evidence type="ECO:0000313" key="7">
    <source>
        <dbReference type="EMBL" id="MBZ2207224.1"/>
    </source>
</evidence>
<dbReference type="InterPro" id="IPR051310">
    <property type="entry name" value="MCP_chemotaxis"/>
</dbReference>
<dbReference type="PANTHER" id="PTHR43531:SF14">
    <property type="entry name" value="METHYL-ACCEPTING CHEMOTAXIS PROTEIN I-RELATED"/>
    <property type="match status" value="1"/>
</dbReference>
<feature type="transmembrane region" description="Helical" evidence="5">
    <location>
        <begin position="193"/>
        <end position="213"/>
    </location>
</feature>
<dbReference type="InterPro" id="IPR024478">
    <property type="entry name" value="HlyB_4HB_MCP"/>
</dbReference>
<feature type="region of interest" description="Disordered" evidence="4">
    <location>
        <begin position="527"/>
        <end position="583"/>
    </location>
</feature>
<sequence>MFDNLKVQTRLLGGFLIVALLGAIVAAVGIFNMGAMNAQAENAYNNDLLGLAHSKEANINLIYVGRSMRNVLLAPDLEDKKSHVALLEKARATMTDELNSARPLYVTPAGKALFAEIDRAMADYNEGVTEATTRAQAAATPEQIAEVAAFIQGPLTVKSRVVDDKLTALGAQKAAAARASREQASAVYGDSRALMFGLALGGLGLSIGLGVWMTRSLTRQLGGEPAYAATAASTIAAGDLSVAIDTRSGDTSSLLYAMETMRRSLTAIVSDVRNGTDTIATASNQIAAGNMDLSSRTEEQASSLEETASSMEELTSTVKQNADNARQANALAGSASAVAIRGGTVVSDVVVTMAAINDSSRKIVDIIGVIDGIAFQTNILALNAAVEAARAGEQGRGFAVVASEVRNLAQRSAAAAKEIKELINDSVEKVDAGGKLVDQAGATMTEIVASITRVTDIMSEISAASGEQTAGIEQINEAITQMDQVTQQNAALVEEAAAAAASLQEQASQLASVVSVFKVGGAQPQAAKAPARKAAPAAKPAASRAAAPALNAPAARPRAPASKPAAAPQREAVAAGAGDWEEF</sequence>
<evidence type="ECO:0000256" key="3">
    <source>
        <dbReference type="PROSITE-ProRule" id="PRU00284"/>
    </source>
</evidence>
<keyword evidence="3" id="KW-0807">Transducer</keyword>
<dbReference type="InterPro" id="IPR004090">
    <property type="entry name" value="Chemotax_Me-accpt_rcpt"/>
</dbReference>
<keyword evidence="1" id="KW-0488">Methylation</keyword>
<evidence type="ECO:0000256" key="2">
    <source>
        <dbReference type="ARBA" id="ARBA00029447"/>
    </source>
</evidence>
<name>A0ABS7SM63_9BURK</name>
<dbReference type="PANTHER" id="PTHR43531">
    <property type="entry name" value="PROTEIN ICFG"/>
    <property type="match status" value="1"/>
</dbReference>
<feature type="domain" description="Methyl-accepting transducer" evidence="6">
    <location>
        <begin position="275"/>
        <end position="504"/>
    </location>
</feature>
<evidence type="ECO:0000256" key="4">
    <source>
        <dbReference type="SAM" id="MobiDB-lite"/>
    </source>
</evidence>
<dbReference type="PRINTS" id="PR00260">
    <property type="entry name" value="CHEMTRNSDUCR"/>
</dbReference>
<reference evidence="7 8" key="1">
    <citation type="submission" date="2021-01" db="EMBL/GenBank/DDBJ databases">
        <authorList>
            <person name="Ruan W."/>
            <person name="Khan S.A."/>
            <person name="Jeon C.O."/>
        </authorList>
    </citation>
    <scope>NUCLEOTIDE SEQUENCE [LARGE SCALE GENOMIC DNA]</scope>
    <source>
        <strain evidence="7 8">R798</strain>
    </source>
</reference>
<comment type="caution">
    <text evidence="7">The sequence shown here is derived from an EMBL/GenBank/DDBJ whole genome shotgun (WGS) entry which is preliminary data.</text>
</comment>
<reference evidence="7 8" key="2">
    <citation type="submission" date="2021-08" db="EMBL/GenBank/DDBJ databases">
        <title>Massilia sp. R798.</title>
        <authorList>
            <person name="Baek J.H."/>
            <person name="Jung H.S."/>
            <person name="Kim K.R."/>
            <person name="Jeon C.O."/>
        </authorList>
    </citation>
    <scope>NUCLEOTIDE SEQUENCE [LARGE SCALE GENOMIC DNA]</scope>
    <source>
        <strain evidence="7 8">R798</strain>
    </source>
</reference>
<feature type="compositionally biased region" description="Low complexity" evidence="4">
    <location>
        <begin position="527"/>
        <end position="577"/>
    </location>
</feature>
<keyword evidence="5" id="KW-0472">Membrane</keyword>
<dbReference type="Proteomes" id="UP000809349">
    <property type="component" value="Unassembled WGS sequence"/>
</dbReference>
<keyword evidence="8" id="KW-1185">Reference proteome</keyword>
<evidence type="ECO:0000256" key="1">
    <source>
        <dbReference type="ARBA" id="ARBA00022481"/>
    </source>
</evidence>
<dbReference type="CDD" id="cd11386">
    <property type="entry name" value="MCP_signal"/>
    <property type="match status" value="1"/>
</dbReference>
<evidence type="ECO:0000259" key="6">
    <source>
        <dbReference type="PROSITE" id="PS50111"/>
    </source>
</evidence>
<dbReference type="RefSeq" id="WP_307735349.1">
    <property type="nucleotide sequence ID" value="NZ_JAFBIL020000003.1"/>
</dbReference>
<dbReference type="PROSITE" id="PS50111">
    <property type="entry name" value="CHEMOTAXIS_TRANSDUC_2"/>
    <property type="match status" value="1"/>
</dbReference>
<evidence type="ECO:0000256" key="5">
    <source>
        <dbReference type="SAM" id="Phobius"/>
    </source>
</evidence>
<dbReference type="Pfam" id="PF12729">
    <property type="entry name" value="4HB_MCP_1"/>
    <property type="match status" value="1"/>
</dbReference>
<dbReference type="InterPro" id="IPR004089">
    <property type="entry name" value="MCPsignal_dom"/>
</dbReference>
<comment type="similarity">
    <text evidence="2">Belongs to the methyl-accepting chemotaxis (MCP) protein family.</text>
</comment>
<dbReference type="SMART" id="SM00283">
    <property type="entry name" value="MA"/>
    <property type="match status" value="1"/>
</dbReference>
<protein>
    <submittedName>
        <fullName evidence="7">MCP four helix bundle domain-containing protein</fullName>
    </submittedName>
</protein>
<keyword evidence="5" id="KW-1133">Transmembrane helix</keyword>
<organism evidence="7 8">
    <name type="scientific">Massilia soli</name>
    <dbReference type="NCBI Taxonomy" id="2792854"/>
    <lineage>
        <taxon>Bacteria</taxon>
        <taxon>Pseudomonadati</taxon>
        <taxon>Pseudomonadota</taxon>
        <taxon>Betaproteobacteria</taxon>
        <taxon>Burkholderiales</taxon>
        <taxon>Oxalobacteraceae</taxon>
        <taxon>Telluria group</taxon>
        <taxon>Massilia</taxon>
    </lineage>
</organism>
<dbReference type="Gene3D" id="1.10.287.950">
    <property type="entry name" value="Methyl-accepting chemotaxis protein"/>
    <property type="match status" value="1"/>
</dbReference>
<evidence type="ECO:0000313" key="8">
    <source>
        <dbReference type="Proteomes" id="UP000809349"/>
    </source>
</evidence>
<accession>A0ABS7SM63</accession>
<dbReference type="EMBL" id="JAFBIL020000003">
    <property type="protein sequence ID" value="MBZ2207224.1"/>
    <property type="molecule type" value="Genomic_DNA"/>
</dbReference>
<dbReference type="SUPFAM" id="SSF58104">
    <property type="entry name" value="Methyl-accepting chemotaxis protein (MCP) signaling domain"/>
    <property type="match status" value="1"/>
</dbReference>
<proteinExistence type="inferred from homology"/>